<feature type="compositionally biased region" description="Basic and acidic residues" evidence="1">
    <location>
        <begin position="490"/>
        <end position="511"/>
    </location>
</feature>
<comment type="caution">
    <text evidence="2">The sequence shown here is derived from an EMBL/GenBank/DDBJ whole genome shotgun (WGS) entry which is preliminary data.</text>
</comment>
<protein>
    <recommendedName>
        <fullName evidence="4">WW domain-containing protein</fullName>
    </recommendedName>
</protein>
<feature type="compositionally biased region" description="Basic residues" evidence="1">
    <location>
        <begin position="456"/>
        <end position="474"/>
    </location>
</feature>
<feature type="compositionally biased region" description="Acidic residues" evidence="1">
    <location>
        <begin position="193"/>
        <end position="213"/>
    </location>
</feature>
<evidence type="ECO:0000313" key="2">
    <source>
        <dbReference type="EMBL" id="RNF11922.1"/>
    </source>
</evidence>
<dbReference type="GeneID" id="40324550"/>
<feature type="region of interest" description="Disordered" evidence="1">
    <location>
        <begin position="136"/>
        <end position="233"/>
    </location>
</feature>
<feature type="region of interest" description="Disordered" evidence="1">
    <location>
        <begin position="438"/>
        <end position="533"/>
    </location>
</feature>
<dbReference type="RefSeq" id="XP_029242456.1">
    <property type="nucleotide sequence ID" value="XM_029377688.1"/>
</dbReference>
<dbReference type="PROSITE" id="PS50890">
    <property type="entry name" value="PUA"/>
    <property type="match status" value="1"/>
</dbReference>
<feature type="region of interest" description="Disordered" evidence="1">
    <location>
        <begin position="558"/>
        <end position="582"/>
    </location>
</feature>
<proteinExistence type="predicted"/>
<organism evidence="2 3">
    <name type="scientific">Trypanosoma rangeli</name>
    <dbReference type="NCBI Taxonomy" id="5698"/>
    <lineage>
        <taxon>Eukaryota</taxon>
        <taxon>Discoba</taxon>
        <taxon>Euglenozoa</taxon>
        <taxon>Kinetoplastea</taxon>
        <taxon>Metakinetoplastina</taxon>
        <taxon>Trypanosomatida</taxon>
        <taxon>Trypanosomatidae</taxon>
        <taxon>Trypanosoma</taxon>
        <taxon>Herpetosoma</taxon>
    </lineage>
</organism>
<gene>
    <name evidence="2" type="ORF">TraAM80_00617</name>
</gene>
<reference evidence="2 3" key="1">
    <citation type="journal article" date="2018" name="BMC Genomics">
        <title>Genomic comparison of Trypanosoma conorhini and Trypanosoma rangeli to Trypanosoma cruzi strains of high and low virulence.</title>
        <authorList>
            <person name="Bradwell K.R."/>
            <person name="Koparde V.N."/>
            <person name="Matveyev A.V."/>
            <person name="Serrano M.G."/>
            <person name="Alves J.M."/>
            <person name="Parikh H."/>
            <person name="Huang B."/>
            <person name="Lee V."/>
            <person name="Espinosa-Alvarez O."/>
            <person name="Ortiz P.A."/>
            <person name="Costa-Martins A.G."/>
            <person name="Teixeira M.M."/>
            <person name="Buck G.A."/>
        </authorList>
    </citation>
    <scope>NUCLEOTIDE SEQUENCE [LARGE SCALE GENOMIC DNA]</scope>
    <source>
        <strain evidence="2 3">AM80</strain>
    </source>
</reference>
<sequence>MLEEAVLAGKAVQLWELPACLHTNEQLLRDFFARHFNRTAAARIKTVVFSNNSGSVAERRTGGPPRVGGEATVEFFEPEGVELVLSRIIQHELVEQDGSHHVELRRGFIYLGQDRMLVEGVVHLLRSSSAEANTLHENNSYAAPRKGGKKPRVKGGDHVAEADAATTHTPVDVADERRKSNKTFSGSGGMSSESEEEEEEGAEKNDDDCSDQDGNEKAEGGCQSAKRSVEFQRQTRSVGEVDAVVLCMTFVCVFDCHQQGGGGRSRHDDEADTGITTHVVFQLLRGTCFVRKVVIFNREDLRESGSAEKRRIVRALVEVGEEEVAKRVEEEFHGATLELMRSGSRGEEVEYRHRIYARYKDDPRTHRQLAVPLNTQTALSVTPRNIAMMGPVFRRERCDREAPEKGDMSREAPSENGAAAHNRQQEQEHYNQYYYHRDDSNMVRGNDNNGGDQATNRRRRERSGGERHRRRSRRRSNDREDSARRRRQSRERYNHRQHTHDDEERRVDRHGAPAVADNGVRRPGTTSSSTFEHHHQLWRQWQLQKQQELELQKKTEPYASSRVSPHGSAGDTLTQHPDVKDPLPHGWRAVYSDEHKRYYYVHRDSVTGVEISSWTVARMP</sequence>
<keyword evidence="3" id="KW-1185">Reference proteome</keyword>
<dbReference type="AlphaFoldDB" id="A0A3R7KXZ2"/>
<feature type="compositionally biased region" description="Basic and acidic residues" evidence="1">
    <location>
        <begin position="393"/>
        <end position="413"/>
    </location>
</feature>
<dbReference type="EMBL" id="MKGL01000011">
    <property type="protein sequence ID" value="RNF11922.1"/>
    <property type="molecule type" value="Genomic_DNA"/>
</dbReference>
<dbReference type="Proteomes" id="UP000283634">
    <property type="component" value="Unassembled WGS sequence"/>
</dbReference>
<feature type="region of interest" description="Disordered" evidence="1">
    <location>
        <begin position="390"/>
        <end position="425"/>
    </location>
</feature>
<dbReference type="VEuPathDB" id="TriTrypDB:TRSC58_01528"/>
<evidence type="ECO:0000313" key="3">
    <source>
        <dbReference type="Proteomes" id="UP000283634"/>
    </source>
</evidence>
<evidence type="ECO:0008006" key="4">
    <source>
        <dbReference type="Google" id="ProtNLM"/>
    </source>
</evidence>
<name>A0A3R7KXZ2_TRYRA</name>
<accession>A0A3R7KXZ2</accession>
<dbReference type="OMA" id="ECGAVFF"/>
<dbReference type="OrthoDB" id="248487at2759"/>
<evidence type="ECO:0000256" key="1">
    <source>
        <dbReference type="SAM" id="MobiDB-lite"/>
    </source>
</evidence>